<reference evidence="1 2" key="1">
    <citation type="submission" date="2024-04" db="EMBL/GenBank/DDBJ databases">
        <title>Novel Shewanella species isolated from Baltic Sea sediments.</title>
        <authorList>
            <person name="Martin-Rodriguez A.J."/>
            <person name="Fernandez-Juarez V."/>
            <person name="Valeriano V.D."/>
            <person name="Mihindukulasooriya I."/>
            <person name="Ceresnova L."/>
            <person name="Joffre E."/>
            <person name="Jensie-Markopoulos S."/>
            <person name="Moore E.R.B."/>
            <person name="Sjoling A."/>
        </authorList>
    </citation>
    <scope>NUCLEOTIDE SEQUENCE [LARGE SCALE GENOMIC DNA]</scope>
    <source>
        <strain evidence="1 2">VAX-SP0-0CM-1</strain>
    </source>
</reference>
<dbReference type="InterPro" id="IPR029045">
    <property type="entry name" value="ClpP/crotonase-like_dom_sf"/>
</dbReference>
<evidence type="ECO:0000313" key="2">
    <source>
        <dbReference type="Proteomes" id="UP001489333"/>
    </source>
</evidence>
<protein>
    <submittedName>
        <fullName evidence="1">Uncharacterized protein</fullName>
    </submittedName>
</protein>
<dbReference type="RefSeq" id="WP_259543274.1">
    <property type="nucleotide sequence ID" value="NZ_JBCHKT010000013.1"/>
</dbReference>
<gene>
    <name evidence="1" type="ORF">AAGS29_16575</name>
</gene>
<keyword evidence="2" id="KW-1185">Reference proteome</keyword>
<evidence type="ECO:0000313" key="1">
    <source>
        <dbReference type="EMBL" id="MEM6250220.1"/>
    </source>
</evidence>
<comment type="caution">
    <text evidence="1">The sequence shown here is derived from an EMBL/GenBank/DDBJ whole genome shotgun (WGS) entry which is preliminary data.</text>
</comment>
<name>A0ABU9UVQ1_9GAMM</name>
<sequence length="263" mass="30437">MYNILIYGFILLIFPVTLFADENIFYKENTIYYNSDINQNGFDIVKNIHSKHKNITRVKLNSFGGYTDVAIVFANWIVNENLDVEVDKYCISSCANYLFLAGNHKYLSEKSFLGWHGGNIQLKNEALTPIDIHTILNFSNNCNSSLLSSLALITPIDKVIDECLFFKKIEVSMLITIYGQVKPAIFYRDRVPMWSYTAEALEYFGVKNIVLLDDVWIPEKIINGKLASYFELNEIKKQVTIDKFIAEYLNFKENKHSLMKTSW</sequence>
<proteinExistence type="predicted"/>
<dbReference type="EMBL" id="JBCHKU010000026">
    <property type="protein sequence ID" value="MEM6250220.1"/>
    <property type="molecule type" value="Genomic_DNA"/>
</dbReference>
<accession>A0ABU9UVQ1</accession>
<dbReference type="SUPFAM" id="SSF52096">
    <property type="entry name" value="ClpP/crotonase"/>
    <property type="match status" value="1"/>
</dbReference>
<organism evidence="1 2">
    <name type="scientific">Shewanella vaxholmensis</name>
    <dbReference type="NCBI Taxonomy" id="3063535"/>
    <lineage>
        <taxon>Bacteria</taxon>
        <taxon>Pseudomonadati</taxon>
        <taxon>Pseudomonadota</taxon>
        <taxon>Gammaproteobacteria</taxon>
        <taxon>Alteromonadales</taxon>
        <taxon>Shewanellaceae</taxon>
        <taxon>Shewanella</taxon>
    </lineage>
</organism>
<dbReference type="Proteomes" id="UP001489333">
    <property type="component" value="Unassembled WGS sequence"/>
</dbReference>